<evidence type="ECO:0000313" key="12">
    <source>
        <dbReference type="Proteomes" id="UP000061457"/>
    </source>
</evidence>
<dbReference type="InterPro" id="IPR036704">
    <property type="entry name" value="RraA/RraA-like_sf"/>
</dbReference>
<dbReference type="GO" id="GO:0008428">
    <property type="term" value="F:ribonuclease inhibitor activity"/>
    <property type="evidence" value="ECO:0007669"/>
    <property type="project" value="InterPro"/>
</dbReference>
<reference evidence="11 12" key="1">
    <citation type="submission" date="2015-11" db="EMBL/GenBank/DDBJ databases">
        <authorList>
            <person name="Zhang Y."/>
            <person name="Guo Z."/>
        </authorList>
    </citation>
    <scope>NUCLEOTIDE SEQUENCE [LARGE SCALE GENOMIC DNA]</scope>
    <source>
        <strain evidence="11 12">KCTC 12086</strain>
    </source>
</reference>
<dbReference type="GO" id="GO:0051252">
    <property type="term" value="P:regulation of RNA metabolic process"/>
    <property type="evidence" value="ECO:0007669"/>
    <property type="project" value="InterPro"/>
</dbReference>
<evidence type="ECO:0000256" key="1">
    <source>
        <dbReference type="ARBA" id="ARBA00001342"/>
    </source>
</evidence>
<gene>
    <name evidence="11" type="ORF">PP2015_3601</name>
</gene>
<evidence type="ECO:0000256" key="3">
    <source>
        <dbReference type="ARBA" id="ARBA00008621"/>
    </source>
</evidence>
<proteinExistence type="inferred from homology"/>
<keyword evidence="5 9" id="KW-0479">Metal-binding</keyword>
<dbReference type="InterPro" id="IPR005493">
    <property type="entry name" value="RraA/RraA-like"/>
</dbReference>
<comment type="similarity">
    <text evidence="3 10">Belongs to the class II aldolase/RraA-like family.</text>
</comment>
<evidence type="ECO:0000256" key="4">
    <source>
        <dbReference type="ARBA" id="ARBA00011233"/>
    </source>
</evidence>
<dbReference type="PANTHER" id="PTHR33254:SF4">
    <property type="entry name" value="4-HYDROXY-4-METHYL-2-OXOGLUTARATE ALDOLASE 3-RELATED"/>
    <property type="match status" value="1"/>
</dbReference>
<dbReference type="PANTHER" id="PTHR33254">
    <property type="entry name" value="4-HYDROXY-4-METHYL-2-OXOGLUTARATE ALDOLASE 3-RELATED"/>
    <property type="match status" value="1"/>
</dbReference>
<evidence type="ECO:0000256" key="9">
    <source>
        <dbReference type="PIRSR" id="PIRSR605493-1"/>
    </source>
</evidence>
<dbReference type="GO" id="GO:0008948">
    <property type="term" value="F:oxaloacetate decarboxylase activity"/>
    <property type="evidence" value="ECO:0007669"/>
    <property type="project" value="UniProtKB-EC"/>
</dbReference>
<evidence type="ECO:0000256" key="10">
    <source>
        <dbReference type="RuleBase" id="RU004338"/>
    </source>
</evidence>
<keyword evidence="9" id="KW-0460">Magnesium</keyword>
<dbReference type="SUPFAM" id="SSF89562">
    <property type="entry name" value="RraA-like"/>
    <property type="match status" value="1"/>
</dbReference>
<dbReference type="EC" id="4.1.3.17" evidence="10"/>
<name>A0A0S2K6V4_9GAMM</name>
<sequence>MPVFTTPELYDEYGDTLQVMEHGLAHFGKSRYMKGQAVIIRCPEDNSLVGEFLRQPGDNKVLIVDAKGSKSFAFLGDNLTISAIKNRWSGIIINGCVRDVEILKTLPFCVMALGHVPRKTKKQGLGCVLSSISLLGAEVSESDWVYADENGVVISKTEI</sequence>
<dbReference type="GO" id="GO:0047443">
    <property type="term" value="F:4-hydroxy-4-methyl-2-oxoglutarate aldolase activity"/>
    <property type="evidence" value="ECO:0007669"/>
    <property type="project" value="UniProtKB-EC"/>
</dbReference>
<evidence type="ECO:0000256" key="7">
    <source>
        <dbReference type="ARBA" id="ARBA00025046"/>
    </source>
</evidence>
<dbReference type="GO" id="GO:0046872">
    <property type="term" value="F:metal ion binding"/>
    <property type="evidence" value="ECO:0007669"/>
    <property type="project" value="UniProtKB-KW"/>
</dbReference>
<evidence type="ECO:0000256" key="2">
    <source>
        <dbReference type="ARBA" id="ARBA00001968"/>
    </source>
</evidence>
<dbReference type="RefSeq" id="WP_058031962.1">
    <property type="nucleotide sequence ID" value="NZ_CP013188.1"/>
</dbReference>
<dbReference type="NCBIfam" id="TIGR01935">
    <property type="entry name" value="NOT-MenG"/>
    <property type="match status" value="1"/>
</dbReference>
<dbReference type="EC" id="4.1.1.112" evidence="10"/>
<evidence type="ECO:0000313" key="11">
    <source>
        <dbReference type="EMBL" id="ALO44075.1"/>
    </source>
</evidence>
<comment type="function">
    <text evidence="7 10">Catalyzes the aldol cleavage of 4-hydroxy-4-methyl-2-oxoglutarate (HMG) into 2 molecules of pyruvate. Also contains a secondary oxaloacetate (OAA) decarboxylase activity due to the common pyruvate enolate transition state formed following C-C bond cleavage in the retro-aldol and decarboxylation reactions.</text>
</comment>
<comment type="cofactor">
    <cofactor evidence="2 10">
        <name>a divalent metal cation</name>
        <dbReference type="ChEBI" id="CHEBI:60240"/>
    </cofactor>
</comment>
<evidence type="ECO:0000256" key="5">
    <source>
        <dbReference type="ARBA" id="ARBA00022723"/>
    </source>
</evidence>
<accession>A0A0S2K6V4</accession>
<dbReference type="Pfam" id="PF03737">
    <property type="entry name" value="RraA-like"/>
    <property type="match status" value="1"/>
</dbReference>
<keyword evidence="6 10" id="KW-0456">Lyase</keyword>
<dbReference type="Gene3D" id="3.50.30.40">
    <property type="entry name" value="Ribonuclease E inhibitor RraA/RraA-like"/>
    <property type="match status" value="1"/>
</dbReference>
<dbReference type="CDD" id="cd16841">
    <property type="entry name" value="RraA_family"/>
    <property type="match status" value="1"/>
</dbReference>
<keyword evidence="12" id="KW-1185">Reference proteome</keyword>
<evidence type="ECO:0000256" key="6">
    <source>
        <dbReference type="ARBA" id="ARBA00023239"/>
    </source>
</evidence>
<comment type="catalytic activity">
    <reaction evidence="8 10">
        <text>oxaloacetate + H(+) = pyruvate + CO2</text>
        <dbReference type="Rhea" id="RHEA:15641"/>
        <dbReference type="ChEBI" id="CHEBI:15361"/>
        <dbReference type="ChEBI" id="CHEBI:15378"/>
        <dbReference type="ChEBI" id="CHEBI:16452"/>
        <dbReference type="ChEBI" id="CHEBI:16526"/>
        <dbReference type="EC" id="4.1.1.112"/>
    </reaction>
</comment>
<dbReference type="InterPro" id="IPR010203">
    <property type="entry name" value="RraA"/>
</dbReference>
<feature type="binding site" evidence="9">
    <location>
        <position position="98"/>
    </location>
    <ligand>
        <name>substrate</name>
    </ligand>
</feature>
<dbReference type="KEGG" id="pphe:PP2015_3601"/>
<comment type="subunit">
    <text evidence="4 10">Homotrimer.</text>
</comment>
<dbReference type="Proteomes" id="UP000061457">
    <property type="component" value="Chromosome II"/>
</dbReference>
<comment type="cofactor">
    <cofactor evidence="9">
        <name>Mg(2+)</name>
        <dbReference type="ChEBI" id="CHEBI:18420"/>
    </cofactor>
</comment>
<dbReference type="EMBL" id="CP013188">
    <property type="protein sequence ID" value="ALO44075.1"/>
    <property type="molecule type" value="Genomic_DNA"/>
</dbReference>
<protein>
    <recommendedName>
        <fullName evidence="10">4-hydroxy-4-methyl-2-oxoglutarate aldolase</fullName>
        <shortName evidence="10">HMG aldolase</shortName>
        <ecNumber evidence="10">4.1.1.112</ecNumber>
        <ecNumber evidence="10">4.1.3.17</ecNumber>
    </recommendedName>
    <alternativeName>
        <fullName evidence="10">Oxaloacetate decarboxylase</fullName>
    </alternativeName>
</protein>
<dbReference type="NCBIfam" id="NF006875">
    <property type="entry name" value="PRK09372.1"/>
    <property type="match status" value="1"/>
</dbReference>
<comment type="catalytic activity">
    <reaction evidence="1 10">
        <text>4-hydroxy-4-methyl-2-oxoglutarate = 2 pyruvate</text>
        <dbReference type="Rhea" id="RHEA:22748"/>
        <dbReference type="ChEBI" id="CHEBI:15361"/>
        <dbReference type="ChEBI" id="CHEBI:58276"/>
        <dbReference type="EC" id="4.1.3.17"/>
    </reaction>
</comment>
<organism evidence="11 12">
    <name type="scientific">Pseudoalteromonas phenolica</name>
    <dbReference type="NCBI Taxonomy" id="161398"/>
    <lineage>
        <taxon>Bacteria</taxon>
        <taxon>Pseudomonadati</taxon>
        <taxon>Pseudomonadota</taxon>
        <taxon>Gammaproteobacteria</taxon>
        <taxon>Alteromonadales</taxon>
        <taxon>Pseudoalteromonadaceae</taxon>
        <taxon>Pseudoalteromonas</taxon>
    </lineage>
</organism>
<dbReference type="PATRIC" id="fig|161398.10.peg.3675"/>
<feature type="binding site" evidence="9">
    <location>
        <position position="99"/>
    </location>
    <ligand>
        <name>Mg(2+)</name>
        <dbReference type="ChEBI" id="CHEBI:18420"/>
    </ligand>
</feature>
<feature type="binding site" evidence="9">
    <location>
        <begin position="76"/>
        <end position="79"/>
    </location>
    <ligand>
        <name>substrate</name>
    </ligand>
</feature>
<dbReference type="AlphaFoldDB" id="A0A0S2K6V4"/>
<dbReference type="OrthoDB" id="943692at2"/>
<evidence type="ECO:0000256" key="8">
    <source>
        <dbReference type="ARBA" id="ARBA00047973"/>
    </source>
</evidence>